<evidence type="ECO:0000313" key="3">
    <source>
        <dbReference type="Proteomes" id="UP000230069"/>
    </source>
</evidence>
<dbReference type="Pfam" id="PF25370">
    <property type="entry name" value="HTH_74"/>
    <property type="match status" value="1"/>
</dbReference>
<accession>A0A2G5DP78</accession>
<evidence type="ECO:0000259" key="1">
    <source>
        <dbReference type="Pfam" id="PF25370"/>
    </source>
</evidence>
<feature type="domain" description="HTH three-helical bundle" evidence="1">
    <location>
        <begin position="79"/>
        <end position="119"/>
    </location>
</feature>
<gene>
    <name evidence="2" type="ORF">AQUCO_01700684v1</name>
</gene>
<reference evidence="2 3" key="1">
    <citation type="submission" date="2017-09" db="EMBL/GenBank/DDBJ databases">
        <title>WGS assembly of Aquilegia coerulea Goldsmith.</title>
        <authorList>
            <person name="Hodges S."/>
            <person name="Kramer E."/>
            <person name="Nordborg M."/>
            <person name="Tomkins J."/>
            <person name="Borevitz J."/>
            <person name="Derieg N."/>
            <person name="Yan J."/>
            <person name="Mihaltcheva S."/>
            <person name="Hayes R.D."/>
            <person name="Rokhsar D."/>
        </authorList>
    </citation>
    <scope>NUCLEOTIDE SEQUENCE [LARGE SCALE GENOMIC DNA]</scope>
    <source>
        <strain evidence="3">cv. Goldsmith</strain>
    </source>
</reference>
<dbReference type="Proteomes" id="UP000230069">
    <property type="component" value="Unassembled WGS sequence"/>
</dbReference>
<dbReference type="InParanoid" id="A0A2G5DP78"/>
<dbReference type="OrthoDB" id="515857at2759"/>
<dbReference type="AlphaFoldDB" id="A0A2G5DP78"/>
<keyword evidence="3" id="KW-1185">Reference proteome</keyword>
<dbReference type="EMBL" id="KZ305034">
    <property type="protein sequence ID" value="PIA45313.1"/>
    <property type="molecule type" value="Genomic_DNA"/>
</dbReference>
<sequence>MVIRRSRSKHYRNSNRREKLSVVWRKPAIRTQVPMKEDTTEVCSQSNASSAVLALCAPSQYLMRAGKIAKHVERRRHHSPSLRRRAEVIMKLLSSDCATEVQIRQVIGDTPDTSKALRM</sequence>
<evidence type="ECO:0000313" key="2">
    <source>
        <dbReference type="EMBL" id="PIA45313.1"/>
    </source>
</evidence>
<proteinExistence type="predicted"/>
<protein>
    <recommendedName>
        <fullName evidence="1">HTH three-helical bundle domain-containing protein</fullName>
    </recommendedName>
</protein>
<dbReference type="InterPro" id="IPR057523">
    <property type="entry name" value="HTH_74"/>
</dbReference>
<organism evidence="2 3">
    <name type="scientific">Aquilegia coerulea</name>
    <name type="common">Rocky mountain columbine</name>
    <dbReference type="NCBI Taxonomy" id="218851"/>
    <lineage>
        <taxon>Eukaryota</taxon>
        <taxon>Viridiplantae</taxon>
        <taxon>Streptophyta</taxon>
        <taxon>Embryophyta</taxon>
        <taxon>Tracheophyta</taxon>
        <taxon>Spermatophyta</taxon>
        <taxon>Magnoliopsida</taxon>
        <taxon>Ranunculales</taxon>
        <taxon>Ranunculaceae</taxon>
        <taxon>Thalictroideae</taxon>
        <taxon>Aquilegia</taxon>
    </lineage>
</organism>
<name>A0A2G5DP78_AQUCA</name>